<evidence type="ECO:0000259" key="10">
    <source>
        <dbReference type="PROSITE" id="PS50229"/>
    </source>
</evidence>
<evidence type="ECO:0000256" key="5">
    <source>
        <dbReference type="ARBA" id="ARBA00022737"/>
    </source>
</evidence>
<evidence type="ECO:0000313" key="13">
    <source>
        <dbReference type="Proteomes" id="UP000030746"/>
    </source>
</evidence>
<keyword evidence="7" id="KW-0539">Nucleus</keyword>
<evidence type="ECO:0000259" key="11">
    <source>
        <dbReference type="PROSITE" id="PS51082"/>
    </source>
</evidence>
<dbReference type="GO" id="GO:0005634">
    <property type="term" value="C:nucleus"/>
    <property type="evidence" value="ECO:0007669"/>
    <property type="project" value="UniProtKB-SubCell"/>
</dbReference>
<dbReference type="GO" id="GO:0005856">
    <property type="term" value="C:cytoskeleton"/>
    <property type="evidence" value="ECO:0007669"/>
    <property type="project" value="UniProtKB-SubCell"/>
</dbReference>
<keyword evidence="3" id="KW-0963">Cytoplasm</keyword>
<evidence type="ECO:0000256" key="2">
    <source>
        <dbReference type="ARBA" id="ARBA00004245"/>
    </source>
</evidence>
<feature type="compositionally biased region" description="Pro residues" evidence="8">
    <location>
        <begin position="320"/>
        <end position="363"/>
    </location>
</feature>
<dbReference type="InterPro" id="IPR011026">
    <property type="entry name" value="WAS_C"/>
</dbReference>
<feature type="compositionally biased region" description="Polar residues" evidence="8">
    <location>
        <begin position="412"/>
        <end position="434"/>
    </location>
</feature>
<dbReference type="Gene3D" id="2.30.29.30">
    <property type="entry name" value="Pleckstrin-homology domain (PH domain)/Phosphotyrosine-binding domain (PTB)"/>
    <property type="match status" value="1"/>
</dbReference>
<dbReference type="Proteomes" id="UP000030746">
    <property type="component" value="Unassembled WGS sequence"/>
</dbReference>
<dbReference type="CDD" id="cd01205">
    <property type="entry name" value="EVH1_WASP-like"/>
    <property type="match status" value="1"/>
</dbReference>
<dbReference type="GO" id="GO:0007015">
    <property type="term" value="P:actin filament organization"/>
    <property type="evidence" value="ECO:0007669"/>
    <property type="project" value="InterPro"/>
</dbReference>
<dbReference type="PRINTS" id="PR01217">
    <property type="entry name" value="PRICHEXTENSN"/>
</dbReference>
<dbReference type="CTD" id="20241079"/>
<feature type="compositionally biased region" description="Acidic residues" evidence="8">
    <location>
        <begin position="458"/>
        <end position="477"/>
    </location>
</feature>
<dbReference type="FunFam" id="3.90.810.10:FF:000003">
    <property type="entry name" value="Neural Wiskott-Aldrich syndrome protein-like"/>
    <property type="match status" value="1"/>
</dbReference>
<feature type="region of interest" description="Disordered" evidence="8">
    <location>
        <begin position="134"/>
        <end position="188"/>
    </location>
</feature>
<dbReference type="InterPro" id="IPR036936">
    <property type="entry name" value="CRIB_dom_sf"/>
</dbReference>
<evidence type="ECO:0000256" key="8">
    <source>
        <dbReference type="SAM" id="MobiDB-lite"/>
    </source>
</evidence>
<dbReference type="Pfam" id="PF02205">
    <property type="entry name" value="WH2"/>
    <property type="match status" value="2"/>
</dbReference>
<dbReference type="CDD" id="cd00132">
    <property type="entry name" value="CRIB"/>
    <property type="match status" value="1"/>
</dbReference>
<evidence type="ECO:0000256" key="3">
    <source>
        <dbReference type="ARBA" id="ARBA00022490"/>
    </source>
</evidence>
<dbReference type="InterPro" id="IPR011993">
    <property type="entry name" value="PH-like_dom_sf"/>
</dbReference>
<dbReference type="STRING" id="225164.V3ZHJ6"/>
<dbReference type="Pfam" id="PF00568">
    <property type="entry name" value="WH1"/>
    <property type="match status" value="1"/>
</dbReference>
<dbReference type="SUPFAM" id="SSF47912">
    <property type="entry name" value="Wiscott-Aldrich syndrome protein, WASP, C-terminal domain"/>
    <property type="match status" value="1"/>
</dbReference>
<organism evidence="12 13">
    <name type="scientific">Lottia gigantea</name>
    <name type="common">Giant owl limpet</name>
    <dbReference type="NCBI Taxonomy" id="225164"/>
    <lineage>
        <taxon>Eukaryota</taxon>
        <taxon>Metazoa</taxon>
        <taxon>Spiralia</taxon>
        <taxon>Lophotrochozoa</taxon>
        <taxon>Mollusca</taxon>
        <taxon>Gastropoda</taxon>
        <taxon>Patellogastropoda</taxon>
        <taxon>Lottioidea</taxon>
        <taxon>Lottiidae</taxon>
        <taxon>Lottia</taxon>
    </lineage>
</organism>
<feature type="domain" description="WH1" evidence="10">
    <location>
        <begin position="28"/>
        <end position="137"/>
    </location>
</feature>
<dbReference type="EMBL" id="KB203629">
    <property type="protein sequence ID" value="ESO83677.1"/>
    <property type="molecule type" value="Genomic_DNA"/>
</dbReference>
<gene>
    <name evidence="12" type="ORF">LOTGIDRAFT_169157</name>
</gene>
<feature type="compositionally biased region" description="Polar residues" evidence="8">
    <location>
        <begin position="146"/>
        <end position="166"/>
    </location>
</feature>
<dbReference type="SMART" id="SM00246">
    <property type="entry name" value="WH2"/>
    <property type="match status" value="2"/>
</dbReference>
<dbReference type="InterPro" id="IPR003124">
    <property type="entry name" value="WH2_dom"/>
</dbReference>
<dbReference type="AlphaFoldDB" id="V3ZHJ6"/>
<keyword evidence="5" id="KW-0677">Repeat</keyword>
<dbReference type="Gene3D" id="3.90.810.10">
    <property type="entry name" value="CRIB domain"/>
    <property type="match status" value="2"/>
</dbReference>
<feature type="compositionally biased region" description="Basic residues" evidence="8">
    <location>
        <begin position="168"/>
        <end position="178"/>
    </location>
</feature>
<evidence type="ECO:0008006" key="14">
    <source>
        <dbReference type="Google" id="ProtNLM"/>
    </source>
</evidence>
<feature type="compositionally biased region" description="Pro residues" evidence="8">
    <location>
        <begin position="283"/>
        <end position="301"/>
    </location>
</feature>
<name>V3ZHJ6_LOTGI</name>
<dbReference type="PANTHER" id="PTHR11202:SF36">
    <property type="entry name" value="ACTIN NUCLEATION-PROMOTING FACTOR WASL"/>
    <property type="match status" value="1"/>
</dbReference>
<dbReference type="InterPro" id="IPR000095">
    <property type="entry name" value="CRIB_dom"/>
</dbReference>
<dbReference type="PANTHER" id="PTHR11202">
    <property type="entry name" value="SPROUTY-RELATED, EVH1 DOMAIN-CONTAINING PROTEIN FAMILY MEMBER"/>
    <property type="match status" value="1"/>
</dbReference>
<dbReference type="KEGG" id="lgi:LOTGIDRAFT_169157"/>
<accession>V3ZHJ6</accession>
<protein>
    <recommendedName>
        <fullName evidence="14">WH1 domain-containing protein</fullName>
    </recommendedName>
</protein>
<evidence type="ECO:0000256" key="6">
    <source>
        <dbReference type="ARBA" id="ARBA00023212"/>
    </source>
</evidence>
<feature type="domain" description="WH2" evidence="11">
    <location>
        <begin position="405"/>
        <end position="422"/>
    </location>
</feature>
<evidence type="ECO:0000256" key="4">
    <source>
        <dbReference type="ARBA" id="ARBA00022553"/>
    </source>
</evidence>
<evidence type="ECO:0000259" key="9">
    <source>
        <dbReference type="PROSITE" id="PS50108"/>
    </source>
</evidence>
<dbReference type="Pfam" id="PF00786">
    <property type="entry name" value="PBD"/>
    <property type="match status" value="1"/>
</dbReference>
<feature type="region of interest" description="Disordered" evidence="8">
    <location>
        <begin position="252"/>
        <end position="477"/>
    </location>
</feature>
<evidence type="ECO:0000313" key="12">
    <source>
        <dbReference type="EMBL" id="ESO83677.1"/>
    </source>
</evidence>
<dbReference type="PROSITE" id="PS51082">
    <property type="entry name" value="WH2"/>
    <property type="match status" value="2"/>
</dbReference>
<dbReference type="SUPFAM" id="SSF50729">
    <property type="entry name" value="PH domain-like"/>
    <property type="match status" value="1"/>
</dbReference>
<dbReference type="PROSITE" id="PS50108">
    <property type="entry name" value="CRIB"/>
    <property type="match status" value="1"/>
</dbReference>
<dbReference type="InterPro" id="IPR000697">
    <property type="entry name" value="WH1/EVH1_dom"/>
</dbReference>
<dbReference type="OMA" id="EYNQDRK"/>
<feature type="domain" description="WH2" evidence="11">
    <location>
        <begin position="376"/>
        <end position="393"/>
    </location>
</feature>
<dbReference type="HOGENOM" id="CLU_015385_3_1_1"/>
<dbReference type="FunFam" id="2.30.29.30:FF:000130">
    <property type="entry name" value="neural Wiskott-Aldrich syndrome protein"/>
    <property type="match status" value="1"/>
</dbReference>
<comment type="subcellular location">
    <subcellularLocation>
        <location evidence="2">Cytoplasm</location>
        <location evidence="2">Cytoskeleton</location>
    </subcellularLocation>
    <subcellularLocation>
        <location evidence="1">Nucleus</location>
    </subcellularLocation>
</comment>
<dbReference type="CDD" id="cd21762">
    <property type="entry name" value="WH2"/>
    <property type="match status" value="1"/>
</dbReference>
<sequence>MTSNRVKPTNKDSLLLAADENETLFSCLGKGCVTLASGVVQLYLSDTQDGQRWNKRCCGVATLIKDNTKRSYYIRVYDIKKKQMLWEQELYNQFRYKSPRNYFHTFECEKQQAGLNFASEDEANLFKSAVEQKLHERSQRKMGNQPKMSTSTDSKLNGSTNALNTAKSKSKKEKKKGKLTKDDIGTPTNFKHLSHVGWDPNKGFDMNNLEPDMHNLFQSVGINSDVDEDTVEFIYDFLEKHGGIDAVKKEIAQRPAPPPPPTSLGTKTGPPAPPMRSPGSAAPAPPPPARQINHAPPPPPARVTGGRPSSAQRGVARPPAAAPPPPPMSAPSSRPPPPPGVPAPPPPPVAPQAPAPPPPPPTGFTPAAPAGANTDGRANLMDAIRMGKKLNATPADQGSNDGGDGHGMLLKQIQTGKSLKPVEQTQSRAPSMNEQDGLVGALARALANRQKAVRGSDDSDSDDDDDSEEVDDDEWDD</sequence>
<keyword evidence="6" id="KW-0206">Cytoskeleton</keyword>
<reference evidence="12 13" key="1">
    <citation type="journal article" date="2013" name="Nature">
        <title>Insights into bilaterian evolution from three spiralian genomes.</title>
        <authorList>
            <person name="Simakov O."/>
            <person name="Marletaz F."/>
            <person name="Cho S.J."/>
            <person name="Edsinger-Gonzales E."/>
            <person name="Havlak P."/>
            <person name="Hellsten U."/>
            <person name="Kuo D.H."/>
            <person name="Larsson T."/>
            <person name="Lv J."/>
            <person name="Arendt D."/>
            <person name="Savage R."/>
            <person name="Osoegawa K."/>
            <person name="de Jong P."/>
            <person name="Grimwood J."/>
            <person name="Chapman J.A."/>
            <person name="Shapiro H."/>
            <person name="Aerts A."/>
            <person name="Otillar R.P."/>
            <person name="Terry A.Y."/>
            <person name="Boore J.L."/>
            <person name="Grigoriev I.V."/>
            <person name="Lindberg D.R."/>
            <person name="Seaver E.C."/>
            <person name="Weisblat D.A."/>
            <person name="Putnam N.H."/>
            <person name="Rokhsar D.S."/>
        </authorList>
    </citation>
    <scope>NUCLEOTIDE SEQUENCE [LARGE SCALE GENOMIC DNA]</scope>
</reference>
<dbReference type="OrthoDB" id="8963340at2759"/>
<proteinExistence type="predicted"/>
<evidence type="ECO:0000256" key="7">
    <source>
        <dbReference type="ARBA" id="ARBA00023242"/>
    </source>
</evidence>
<dbReference type="SMART" id="SM00285">
    <property type="entry name" value="PBD"/>
    <property type="match status" value="1"/>
</dbReference>
<dbReference type="GeneID" id="20241079"/>
<evidence type="ECO:0000256" key="1">
    <source>
        <dbReference type="ARBA" id="ARBA00004123"/>
    </source>
</evidence>
<dbReference type="SMART" id="SM00461">
    <property type="entry name" value="WH1"/>
    <property type="match status" value="1"/>
</dbReference>
<dbReference type="PROSITE" id="PS50229">
    <property type="entry name" value="WH1"/>
    <property type="match status" value="1"/>
</dbReference>
<feature type="domain" description="CRIB" evidence="9">
    <location>
        <begin position="184"/>
        <end position="197"/>
    </location>
</feature>
<dbReference type="InterPro" id="IPR033927">
    <property type="entry name" value="WASPfam_EVH1"/>
</dbReference>
<dbReference type="RefSeq" id="XP_009065704.1">
    <property type="nucleotide sequence ID" value="XM_009067456.1"/>
</dbReference>
<keyword evidence="4" id="KW-0597">Phosphoprotein</keyword>
<dbReference type="GO" id="GO:0003779">
    <property type="term" value="F:actin binding"/>
    <property type="evidence" value="ECO:0007669"/>
    <property type="project" value="InterPro"/>
</dbReference>
<keyword evidence="13" id="KW-1185">Reference proteome</keyword>